<sequence length="406" mass="42731">YEALEVQHETVNNTIRSVSDISSATTPSFGFVRNDNDTGVNVGENLLDDLNSFTSIGRSSTSQIESLLQEIKTTLNHAGAVSGSARFTDYKGTSATSGLAMLKEYNKKIEQYSIKNMSISEIEQLKDAALKDMDETTQKILNSAFTDLKNGEIDRETYYSIFTTMKKSTKNLSEGELKEEVPEAVIQYIFNNSGKIGIDLAVNTTAGAVKYIGYQTKEIGKSVGGIATQIKSIGDLFSKLSSNVGNAVTTVGNFTTKTSNVITETGKFVKNAGRSLGGGFIAVSAGFGFYEDVTEKGKTVGEAIAHNGASVAFGIGGSALGSVAVVLVLGSNPVGWATVAGVAAGAVATWGFNYVYDNNILGLQGGLDAVGRKLDDIGESIGTFTKGAGEAISSGLNAINPMNWGW</sequence>
<organism evidence="1 2">
    <name type="scientific">Alkalihalobacterium chitinilyticum</name>
    <dbReference type="NCBI Taxonomy" id="2980103"/>
    <lineage>
        <taxon>Bacteria</taxon>
        <taxon>Bacillati</taxon>
        <taxon>Bacillota</taxon>
        <taxon>Bacilli</taxon>
        <taxon>Bacillales</taxon>
        <taxon>Bacillaceae</taxon>
        <taxon>Alkalihalobacterium</taxon>
    </lineage>
</organism>
<name>A0ABT5VKF4_9BACI</name>
<evidence type="ECO:0008006" key="3">
    <source>
        <dbReference type="Google" id="ProtNLM"/>
    </source>
</evidence>
<keyword evidence="2" id="KW-1185">Reference proteome</keyword>
<dbReference type="EMBL" id="JAOTPO010000014">
    <property type="protein sequence ID" value="MDE5415227.1"/>
    <property type="molecule type" value="Genomic_DNA"/>
</dbReference>
<dbReference type="Proteomes" id="UP001148125">
    <property type="component" value="Unassembled WGS sequence"/>
</dbReference>
<evidence type="ECO:0000313" key="2">
    <source>
        <dbReference type="Proteomes" id="UP001148125"/>
    </source>
</evidence>
<accession>A0ABT5VKF4</accession>
<gene>
    <name evidence="1" type="ORF">N7Z68_17850</name>
</gene>
<protein>
    <recommendedName>
        <fullName evidence="3">LXG domain-containing protein</fullName>
    </recommendedName>
</protein>
<feature type="non-terminal residue" evidence="1">
    <location>
        <position position="1"/>
    </location>
</feature>
<evidence type="ECO:0000313" key="1">
    <source>
        <dbReference type="EMBL" id="MDE5415227.1"/>
    </source>
</evidence>
<reference evidence="1" key="1">
    <citation type="submission" date="2024-05" db="EMBL/GenBank/DDBJ databases">
        <title>Alkalihalobacillus sp. strain MEB203 novel alkaliphilic bacterium from Lonar Lake, India.</title>
        <authorList>
            <person name="Joshi A."/>
            <person name="Thite S."/>
            <person name="Mengade P."/>
        </authorList>
    </citation>
    <scope>NUCLEOTIDE SEQUENCE</scope>
    <source>
        <strain evidence="1">MEB 203</strain>
    </source>
</reference>
<comment type="caution">
    <text evidence="1">The sequence shown here is derived from an EMBL/GenBank/DDBJ whole genome shotgun (WGS) entry which is preliminary data.</text>
</comment>
<proteinExistence type="predicted"/>